<dbReference type="Proteomes" id="UP000287651">
    <property type="component" value="Unassembled WGS sequence"/>
</dbReference>
<gene>
    <name evidence="1" type="ORF">B296_00016970</name>
</gene>
<dbReference type="EMBL" id="AMZH03000447">
    <property type="protein sequence ID" value="RRT83695.1"/>
    <property type="molecule type" value="Genomic_DNA"/>
</dbReference>
<reference evidence="1 2" key="1">
    <citation type="journal article" date="2014" name="Agronomy (Basel)">
        <title>A Draft Genome Sequence for Ensete ventricosum, the Drought-Tolerant Tree Against Hunger.</title>
        <authorList>
            <person name="Harrison J."/>
            <person name="Moore K.A."/>
            <person name="Paszkiewicz K."/>
            <person name="Jones T."/>
            <person name="Grant M."/>
            <person name="Ambacheew D."/>
            <person name="Muzemil S."/>
            <person name="Studholme D.J."/>
        </authorList>
    </citation>
    <scope>NUCLEOTIDE SEQUENCE [LARGE SCALE GENOMIC DNA]</scope>
</reference>
<accession>A0A427B5E0</accession>
<name>A0A427B5E0_ENSVE</name>
<dbReference type="AlphaFoldDB" id="A0A427B5E0"/>
<evidence type="ECO:0000313" key="2">
    <source>
        <dbReference type="Proteomes" id="UP000287651"/>
    </source>
</evidence>
<protein>
    <submittedName>
        <fullName evidence="1">Uncharacterized protein</fullName>
    </submittedName>
</protein>
<comment type="caution">
    <text evidence="1">The sequence shown here is derived from an EMBL/GenBank/DDBJ whole genome shotgun (WGS) entry which is preliminary data.</text>
</comment>
<proteinExistence type="predicted"/>
<evidence type="ECO:0000313" key="1">
    <source>
        <dbReference type="EMBL" id="RRT83695.1"/>
    </source>
</evidence>
<sequence>MRALRAPKAYYNREPGGVLGAGDGDPHALISSLSLGVASRLESLKERLRTAKVDDRRDTLNTDCLRSYACISIDVCSWHTLVDPIAPALL</sequence>
<organism evidence="1 2">
    <name type="scientific">Ensete ventricosum</name>
    <name type="common">Abyssinian banana</name>
    <name type="synonym">Musa ensete</name>
    <dbReference type="NCBI Taxonomy" id="4639"/>
    <lineage>
        <taxon>Eukaryota</taxon>
        <taxon>Viridiplantae</taxon>
        <taxon>Streptophyta</taxon>
        <taxon>Embryophyta</taxon>
        <taxon>Tracheophyta</taxon>
        <taxon>Spermatophyta</taxon>
        <taxon>Magnoliopsida</taxon>
        <taxon>Liliopsida</taxon>
        <taxon>Zingiberales</taxon>
        <taxon>Musaceae</taxon>
        <taxon>Ensete</taxon>
    </lineage>
</organism>